<reference evidence="2" key="1">
    <citation type="submission" date="2018-05" db="EMBL/GenBank/DDBJ databases">
        <authorList>
            <person name="Lanie J.A."/>
            <person name="Ng W.-L."/>
            <person name="Kazmierczak K.M."/>
            <person name="Andrzejewski T.M."/>
            <person name="Davidsen T.M."/>
            <person name="Wayne K.J."/>
            <person name="Tettelin H."/>
            <person name="Glass J.I."/>
            <person name="Rusch D."/>
            <person name="Podicherti R."/>
            <person name="Tsui H.-C.T."/>
            <person name="Winkler M.E."/>
        </authorList>
    </citation>
    <scope>NUCLEOTIDE SEQUENCE</scope>
</reference>
<dbReference type="Gene3D" id="3.40.30.10">
    <property type="entry name" value="Glutaredoxin"/>
    <property type="match status" value="1"/>
</dbReference>
<evidence type="ECO:0000313" key="2">
    <source>
        <dbReference type="EMBL" id="SVD55872.1"/>
    </source>
</evidence>
<dbReference type="GO" id="GO:0016209">
    <property type="term" value="F:antioxidant activity"/>
    <property type="evidence" value="ECO:0007669"/>
    <property type="project" value="InterPro"/>
</dbReference>
<organism evidence="2">
    <name type="scientific">marine metagenome</name>
    <dbReference type="NCBI Taxonomy" id="408172"/>
    <lineage>
        <taxon>unclassified sequences</taxon>
        <taxon>metagenomes</taxon>
        <taxon>ecological metagenomes</taxon>
    </lineage>
</organism>
<feature type="domain" description="Alkyl hydroperoxide reductase subunit C/ Thiol specific antioxidant" evidence="1">
    <location>
        <begin position="23"/>
        <end position="62"/>
    </location>
</feature>
<dbReference type="SUPFAM" id="SSF52833">
    <property type="entry name" value="Thioredoxin-like"/>
    <property type="match status" value="1"/>
</dbReference>
<dbReference type="InterPro" id="IPR000866">
    <property type="entry name" value="AhpC/TSA"/>
</dbReference>
<sequence>MKKLLTLMAGFAAGILGAADLKVGDAAPDFSLAGSDGKTYKLSDYKGKQAVVIAWFPKAFTGG</sequence>
<dbReference type="InterPro" id="IPR036249">
    <property type="entry name" value="Thioredoxin-like_sf"/>
</dbReference>
<dbReference type="Pfam" id="PF00578">
    <property type="entry name" value="AhpC-TSA"/>
    <property type="match status" value="1"/>
</dbReference>
<dbReference type="AlphaFoldDB" id="A0A382WAP0"/>
<dbReference type="EMBL" id="UINC01158366">
    <property type="protein sequence ID" value="SVD55872.1"/>
    <property type="molecule type" value="Genomic_DNA"/>
</dbReference>
<evidence type="ECO:0000259" key="1">
    <source>
        <dbReference type="Pfam" id="PF00578"/>
    </source>
</evidence>
<accession>A0A382WAP0</accession>
<dbReference type="GO" id="GO:0016491">
    <property type="term" value="F:oxidoreductase activity"/>
    <property type="evidence" value="ECO:0007669"/>
    <property type="project" value="InterPro"/>
</dbReference>
<protein>
    <recommendedName>
        <fullName evidence="1">Alkyl hydroperoxide reductase subunit C/ Thiol specific antioxidant domain-containing protein</fullName>
    </recommendedName>
</protein>
<gene>
    <name evidence="2" type="ORF">METZ01_LOCUS408726</name>
</gene>
<proteinExistence type="predicted"/>
<name>A0A382WAP0_9ZZZZ</name>